<dbReference type="HOGENOM" id="CLU_2687512_0_0_1"/>
<accession>G2Y143</accession>
<dbReference type="AlphaFoldDB" id="G2Y143"/>
<dbReference type="InParanoid" id="G2Y143"/>
<proteinExistence type="predicted"/>
<dbReference type="EMBL" id="FQ790281">
    <property type="protein sequence ID" value="CCD46358.1"/>
    <property type="molecule type" value="Genomic_DNA"/>
</dbReference>
<reference evidence="2" key="1">
    <citation type="journal article" date="2011" name="PLoS Genet.">
        <title>Genomic analysis of the necrotrophic fungal pathogens Sclerotinia sclerotiorum and Botrytis cinerea.</title>
        <authorList>
            <person name="Amselem J."/>
            <person name="Cuomo C.A."/>
            <person name="van Kan J.A."/>
            <person name="Viaud M."/>
            <person name="Benito E.P."/>
            <person name="Couloux A."/>
            <person name="Coutinho P.M."/>
            <person name="de Vries R.P."/>
            <person name="Dyer P.S."/>
            <person name="Fillinger S."/>
            <person name="Fournier E."/>
            <person name="Gout L."/>
            <person name="Hahn M."/>
            <person name="Kohn L."/>
            <person name="Lapalu N."/>
            <person name="Plummer K.M."/>
            <person name="Pradier J.M."/>
            <person name="Quevillon E."/>
            <person name="Sharon A."/>
            <person name="Simon A."/>
            <person name="ten Have A."/>
            <person name="Tudzynski B."/>
            <person name="Tudzynski P."/>
            <person name="Wincker P."/>
            <person name="Andrew M."/>
            <person name="Anthouard V."/>
            <person name="Beever R.E."/>
            <person name="Beffa R."/>
            <person name="Benoit I."/>
            <person name="Bouzid O."/>
            <person name="Brault B."/>
            <person name="Chen Z."/>
            <person name="Choquer M."/>
            <person name="Collemare J."/>
            <person name="Cotton P."/>
            <person name="Danchin E.G."/>
            <person name="Da Silva C."/>
            <person name="Gautier A."/>
            <person name="Giraud C."/>
            <person name="Giraud T."/>
            <person name="Gonzalez C."/>
            <person name="Grossetete S."/>
            <person name="Guldener U."/>
            <person name="Henrissat B."/>
            <person name="Howlett B.J."/>
            <person name="Kodira C."/>
            <person name="Kretschmer M."/>
            <person name="Lappartient A."/>
            <person name="Leroch M."/>
            <person name="Levis C."/>
            <person name="Mauceli E."/>
            <person name="Neuveglise C."/>
            <person name="Oeser B."/>
            <person name="Pearson M."/>
            <person name="Poulain J."/>
            <person name="Poussereau N."/>
            <person name="Quesneville H."/>
            <person name="Rascle C."/>
            <person name="Schumacher J."/>
            <person name="Segurens B."/>
            <person name="Sexton A."/>
            <person name="Silva E."/>
            <person name="Sirven C."/>
            <person name="Soanes D.M."/>
            <person name="Talbot N.J."/>
            <person name="Templeton M."/>
            <person name="Yandava C."/>
            <person name="Yarden O."/>
            <person name="Zeng Q."/>
            <person name="Rollins J.A."/>
            <person name="Lebrun M.H."/>
            <person name="Dickman M."/>
        </authorList>
    </citation>
    <scope>NUCLEOTIDE SEQUENCE [LARGE SCALE GENOMIC DNA]</scope>
    <source>
        <strain evidence="2">T4</strain>
    </source>
</reference>
<gene>
    <name evidence="1" type="ORF">BofuT4_uP119080.1</name>
</gene>
<protein>
    <submittedName>
        <fullName evidence="1">Uncharacterized protein</fullName>
    </submittedName>
</protein>
<dbReference type="Proteomes" id="UP000008177">
    <property type="component" value="Unplaced contigs"/>
</dbReference>
<organism evidence="1 2">
    <name type="scientific">Botryotinia fuckeliana (strain T4)</name>
    <name type="common">Noble rot fungus</name>
    <name type="synonym">Botrytis cinerea</name>
    <dbReference type="NCBI Taxonomy" id="999810"/>
    <lineage>
        <taxon>Eukaryota</taxon>
        <taxon>Fungi</taxon>
        <taxon>Dikarya</taxon>
        <taxon>Ascomycota</taxon>
        <taxon>Pezizomycotina</taxon>
        <taxon>Leotiomycetes</taxon>
        <taxon>Helotiales</taxon>
        <taxon>Sclerotiniaceae</taxon>
        <taxon>Botrytis</taxon>
    </lineage>
</organism>
<evidence type="ECO:0000313" key="2">
    <source>
        <dbReference type="Proteomes" id="UP000008177"/>
    </source>
</evidence>
<evidence type="ECO:0000313" key="1">
    <source>
        <dbReference type="EMBL" id="CCD46358.1"/>
    </source>
</evidence>
<sequence>MDYNLNLQQVVVMIFPYGIFIRIDDPSDIAFKTFSARGSVHCTAPILFMILHVLDAEVQDVCMWMVKVKGCLLY</sequence>
<name>G2Y143_BOTF4</name>